<dbReference type="EMBL" id="JACOPN010000006">
    <property type="protein sequence ID" value="MBC5717559.1"/>
    <property type="molecule type" value="Genomic_DNA"/>
</dbReference>
<comment type="caution">
    <text evidence="2">The sequence shown here is derived from an EMBL/GenBank/DDBJ whole genome shotgun (WGS) entry which is preliminary data.</text>
</comment>
<keyword evidence="3" id="KW-1185">Reference proteome</keyword>
<accession>A0A8J6IWE9</accession>
<dbReference type="AlphaFoldDB" id="A0A8J6IWE9"/>
<proteinExistence type="predicted"/>
<sequence length="139" mass="14828">MAELEEKLNAILGNPDAMGQIMALARSLNGGGDSPAEQSAPPPEPGESPPPPPVSQTGPPDLSALLSQVDPRLMQLGMGLMKNCRERDDRNAALLRALRPFVREERRAGLDRALQIVGVTRIIRAALETMGGKGEEGRV</sequence>
<dbReference type="Proteomes" id="UP000602260">
    <property type="component" value="Unassembled WGS sequence"/>
</dbReference>
<feature type="region of interest" description="Disordered" evidence="1">
    <location>
        <begin position="26"/>
        <end position="64"/>
    </location>
</feature>
<reference evidence="2" key="1">
    <citation type="submission" date="2020-08" db="EMBL/GenBank/DDBJ databases">
        <title>Genome public.</title>
        <authorList>
            <person name="Liu C."/>
            <person name="Sun Q."/>
        </authorList>
    </citation>
    <scope>NUCLEOTIDE SEQUENCE</scope>
    <source>
        <strain evidence="2">BX5</strain>
    </source>
</reference>
<feature type="compositionally biased region" description="Pro residues" evidence="1">
    <location>
        <begin position="40"/>
        <end position="54"/>
    </location>
</feature>
<evidence type="ECO:0000313" key="2">
    <source>
        <dbReference type="EMBL" id="MBC5717559.1"/>
    </source>
</evidence>
<evidence type="ECO:0000256" key="1">
    <source>
        <dbReference type="SAM" id="MobiDB-lite"/>
    </source>
</evidence>
<protein>
    <submittedName>
        <fullName evidence="2">Uncharacterized protein</fullName>
    </submittedName>
</protein>
<dbReference type="RefSeq" id="WP_186878781.1">
    <property type="nucleotide sequence ID" value="NZ_JACOPN010000006.1"/>
</dbReference>
<gene>
    <name evidence="2" type="ORF">H8S55_09530</name>
</gene>
<evidence type="ECO:0000313" key="3">
    <source>
        <dbReference type="Proteomes" id="UP000602260"/>
    </source>
</evidence>
<name>A0A8J6IWE9_9FIRM</name>
<organism evidence="2 3">
    <name type="scientific">Flintibacter faecis</name>
    <dbReference type="NCBI Taxonomy" id="2763047"/>
    <lineage>
        <taxon>Bacteria</taxon>
        <taxon>Bacillati</taxon>
        <taxon>Bacillota</taxon>
        <taxon>Clostridia</taxon>
        <taxon>Eubacteriales</taxon>
        <taxon>Flintibacter</taxon>
    </lineage>
</organism>